<dbReference type="PRINTS" id="PR00344">
    <property type="entry name" value="BCTRLSENSOR"/>
</dbReference>
<evidence type="ECO:0000256" key="8">
    <source>
        <dbReference type="ARBA" id="ARBA00022692"/>
    </source>
</evidence>
<keyword evidence="23" id="KW-1185">Reference proteome</keyword>
<dbReference type="InterPro" id="IPR003661">
    <property type="entry name" value="HisK_dim/P_dom"/>
</dbReference>
<comment type="caution">
    <text evidence="22">The sequence shown here is derived from an EMBL/GenBank/DDBJ whole genome shotgun (WGS) entry which is preliminary data.</text>
</comment>
<evidence type="ECO:0000256" key="17">
    <source>
        <dbReference type="ARBA" id="ARBA00074306"/>
    </source>
</evidence>
<evidence type="ECO:0000256" key="12">
    <source>
        <dbReference type="ARBA" id="ARBA00022989"/>
    </source>
</evidence>
<comment type="catalytic activity">
    <reaction evidence="1">
        <text>ATP + protein L-histidine = ADP + protein N-phospho-L-histidine.</text>
        <dbReference type="EC" id="2.7.13.3"/>
    </reaction>
</comment>
<dbReference type="InterPro" id="IPR005467">
    <property type="entry name" value="His_kinase_dom"/>
</dbReference>
<dbReference type="CDD" id="cd17546">
    <property type="entry name" value="REC_hyHK_CKI1_RcsC-like"/>
    <property type="match status" value="1"/>
</dbReference>
<dbReference type="Pfam" id="PF02518">
    <property type="entry name" value="HATPase_c"/>
    <property type="match status" value="1"/>
</dbReference>
<dbReference type="InterPro" id="IPR036097">
    <property type="entry name" value="HisK_dim/P_sf"/>
</dbReference>
<gene>
    <name evidence="22" type="ORF">FYJ84_10285</name>
</gene>
<protein>
    <recommendedName>
        <fullName evidence="17">Circadian input-output histidine kinase CikA</fullName>
        <ecNumber evidence="4">2.7.13.3</ecNumber>
    </recommendedName>
    <alternativeName>
        <fullName evidence="16">Sensory/regulatory protein RpfC</fullName>
    </alternativeName>
</protein>
<evidence type="ECO:0000256" key="18">
    <source>
        <dbReference type="PROSITE-ProRule" id="PRU00169"/>
    </source>
</evidence>
<dbReference type="GO" id="GO:0005524">
    <property type="term" value="F:ATP binding"/>
    <property type="evidence" value="ECO:0007669"/>
    <property type="project" value="UniProtKB-KW"/>
</dbReference>
<keyword evidence="9" id="KW-0547">Nucleotide-binding</keyword>
<dbReference type="Proteomes" id="UP000433181">
    <property type="component" value="Unassembled WGS sequence"/>
</dbReference>
<evidence type="ECO:0000256" key="16">
    <source>
        <dbReference type="ARBA" id="ARBA00068150"/>
    </source>
</evidence>
<dbReference type="CDD" id="cd16922">
    <property type="entry name" value="HATPase_EvgS-ArcB-TorS-like"/>
    <property type="match status" value="1"/>
</dbReference>
<evidence type="ECO:0000256" key="1">
    <source>
        <dbReference type="ARBA" id="ARBA00000085"/>
    </source>
</evidence>
<accession>A0A6I2UCY9</accession>
<keyword evidence="10" id="KW-0418">Kinase</keyword>
<dbReference type="PANTHER" id="PTHR45339:SF1">
    <property type="entry name" value="HYBRID SIGNAL TRANSDUCTION HISTIDINE KINASE J"/>
    <property type="match status" value="1"/>
</dbReference>
<keyword evidence="6 18" id="KW-0597">Phosphoprotein</keyword>
<evidence type="ECO:0000256" key="5">
    <source>
        <dbReference type="ARBA" id="ARBA00022475"/>
    </source>
</evidence>
<dbReference type="InterPro" id="IPR011006">
    <property type="entry name" value="CheY-like_superfamily"/>
</dbReference>
<organism evidence="22 23">
    <name type="scientific">Anaerovibrio slackiae</name>
    <dbReference type="NCBI Taxonomy" id="2652309"/>
    <lineage>
        <taxon>Bacteria</taxon>
        <taxon>Bacillati</taxon>
        <taxon>Bacillota</taxon>
        <taxon>Negativicutes</taxon>
        <taxon>Selenomonadales</taxon>
        <taxon>Selenomonadaceae</taxon>
        <taxon>Anaerovibrio</taxon>
    </lineage>
</organism>
<dbReference type="PROSITE" id="PS50109">
    <property type="entry name" value="HIS_KIN"/>
    <property type="match status" value="1"/>
</dbReference>
<feature type="domain" description="Histidine kinase" evidence="20">
    <location>
        <begin position="201"/>
        <end position="423"/>
    </location>
</feature>
<dbReference type="SUPFAM" id="SSF55874">
    <property type="entry name" value="ATPase domain of HSP90 chaperone/DNA topoisomerase II/histidine kinase"/>
    <property type="match status" value="1"/>
</dbReference>
<dbReference type="Pfam" id="PF00072">
    <property type="entry name" value="Response_reg"/>
    <property type="match status" value="1"/>
</dbReference>
<name>A0A6I2UCY9_9FIRM</name>
<dbReference type="FunFam" id="1.10.287.130:FF:000002">
    <property type="entry name" value="Two-component osmosensing histidine kinase"/>
    <property type="match status" value="1"/>
</dbReference>
<evidence type="ECO:0000256" key="3">
    <source>
        <dbReference type="ARBA" id="ARBA00006402"/>
    </source>
</evidence>
<evidence type="ECO:0000256" key="15">
    <source>
        <dbReference type="ARBA" id="ARBA00064003"/>
    </source>
</evidence>
<dbReference type="InterPro" id="IPR004358">
    <property type="entry name" value="Sig_transdc_His_kin-like_C"/>
</dbReference>
<evidence type="ECO:0000259" key="21">
    <source>
        <dbReference type="PROSITE" id="PS50110"/>
    </source>
</evidence>
<dbReference type="Gene3D" id="3.30.565.10">
    <property type="entry name" value="Histidine kinase-like ATPase, C-terminal domain"/>
    <property type="match status" value="1"/>
</dbReference>
<evidence type="ECO:0000256" key="2">
    <source>
        <dbReference type="ARBA" id="ARBA00004651"/>
    </source>
</evidence>
<evidence type="ECO:0000256" key="4">
    <source>
        <dbReference type="ARBA" id="ARBA00012438"/>
    </source>
</evidence>
<keyword evidence="19" id="KW-0175">Coiled coil</keyword>
<dbReference type="SUPFAM" id="SSF47384">
    <property type="entry name" value="Homodimeric domain of signal transducing histidine kinase"/>
    <property type="match status" value="1"/>
</dbReference>
<reference evidence="22 23" key="1">
    <citation type="submission" date="2019-08" db="EMBL/GenBank/DDBJ databases">
        <title>In-depth cultivation of the pig gut microbiome towards novel bacterial diversity and tailored functional studies.</title>
        <authorList>
            <person name="Wylensek D."/>
            <person name="Hitch T.C.A."/>
            <person name="Clavel T."/>
        </authorList>
    </citation>
    <scope>NUCLEOTIDE SEQUENCE [LARGE SCALE GENOMIC DNA]</scope>
    <source>
        <strain evidence="22 23">WCA-693-APC-5D-A</strain>
    </source>
</reference>
<dbReference type="InterPro" id="IPR036641">
    <property type="entry name" value="HPT_dom_sf"/>
</dbReference>
<evidence type="ECO:0000256" key="7">
    <source>
        <dbReference type="ARBA" id="ARBA00022679"/>
    </source>
</evidence>
<dbReference type="EMBL" id="VUNR01000022">
    <property type="protein sequence ID" value="MSU09373.1"/>
    <property type="molecule type" value="Genomic_DNA"/>
</dbReference>
<keyword evidence="13" id="KW-0902">Two-component regulatory system</keyword>
<dbReference type="InterPro" id="IPR001789">
    <property type="entry name" value="Sig_transdc_resp-reg_receiver"/>
</dbReference>
<keyword evidence="5" id="KW-1003">Cell membrane</keyword>
<evidence type="ECO:0000313" key="22">
    <source>
        <dbReference type="EMBL" id="MSU09373.1"/>
    </source>
</evidence>
<proteinExistence type="inferred from homology"/>
<feature type="coiled-coil region" evidence="19">
    <location>
        <begin position="9"/>
        <end position="43"/>
    </location>
</feature>
<comment type="subunit">
    <text evidence="15">At low DSF concentrations, interacts with RpfF.</text>
</comment>
<dbReference type="GO" id="GO:0000155">
    <property type="term" value="F:phosphorelay sensor kinase activity"/>
    <property type="evidence" value="ECO:0007669"/>
    <property type="project" value="InterPro"/>
</dbReference>
<evidence type="ECO:0000256" key="14">
    <source>
        <dbReference type="ARBA" id="ARBA00023136"/>
    </source>
</evidence>
<dbReference type="SMART" id="SM00388">
    <property type="entry name" value="HisKA"/>
    <property type="match status" value="1"/>
</dbReference>
<sequence>MSEMDAVIAEERENRLKALKLELKKANREVKRLQRENNILSVMNEQAIKFREFSEKTRGQQVFYNAMLLQNSPNISIMLDTDLNTVMATAPYYQRSTLTPEQVNQGVPVIEVFDGLIDRIGRRHLEAMCVEARDEGKNIQYMDKMVVHGTEETFDIYIRPAINDQNEIAGVMIIMVDITDIITAKERAESADRAKTSFLANMSHEIRTPMNAINGMSEFIIRDTTDSFARENAIMIKNASASLLTIINDILDFSKIEAGKMDLVTLPFQMSSIIIDVSTMINVRLKGKKVKLVLEVDENIPYTMLGDEIRIKQVMVNLLNNAVKFTEEGTITLRLTYEKLGDGKSVKLYGSVEDTGIGIKPKDLVKLFSSFEQVDTKRNRSVEGTGLGLAISRKLCESMGGSITVDSVYGKGSTFSWTMVNEVEDWRPMGKVNHAENAGQDKLFKYTFTTENVKVLVVDDNKVNLKVAEGMLTPYKVQVYTAESAMEALNILNKELFDIVFMDHMMPVMDGVEALYKLREIPEQRNSVVIALTANAISGVREQYLEYGFQGFLPKPLEAKALDACLQKFIDSSKLVVLEKPFTTQMDDVDKDILRQVYTDGRKKIRLLGELAESKDLKNYTIEVHALKSVAALIGQNELSSMAKAHEMAGKNGDYEYIIKNLDKLLAKYSAVLAFISDRFVDELLQHQNDSQLEEASRQELEETIGKMNEALGDYDLDGFGSLLKKMSKFKVTDEQRRLLEQMKTAGDDFDYDALEELIGQWK</sequence>
<keyword evidence="11" id="KW-0067">ATP-binding</keyword>
<evidence type="ECO:0000313" key="23">
    <source>
        <dbReference type="Proteomes" id="UP000433181"/>
    </source>
</evidence>
<dbReference type="GO" id="GO:0005886">
    <property type="term" value="C:plasma membrane"/>
    <property type="evidence" value="ECO:0007669"/>
    <property type="project" value="UniProtKB-SubCell"/>
</dbReference>
<comment type="similarity">
    <text evidence="3">In the N-terminal section; belongs to the phytochrome family.</text>
</comment>
<dbReference type="FunFam" id="3.30.565.10:FF:000010">
    <property type="entry name" value="Sensor histidine kinase RcsC"/>
    <property type="match status" value="1"/>
</dbReference>
<keyword evidence="8" id="KW-0812">Transmembrane</keyword>
<dbReference type="CDD" id="cd00082">
    <property type="entry name" value="HisKA"/>
    <property type="match status" value="1"/>
</dbReference>
<feature type="modified residue" description="4-aspartylphosphate" evidence="18">
    <location>
        <position position="503"/>
    </location>
</feature>
<evidence type="ECO:0000256" key="11">
    <source>
        <dbReference type="ARBA" id="ARBA00022840"/>
    </source>
</evidence>
<keyword evidence="12" id="KW-1133">Transmembrane helix</keyword>
<evidence type="ECO:0000256" key="19">
    <source>
        <dbReference type="SAM" id="Coils"/>
    </source>
</evidence>
<dbReference type="SUPFAM" id="SSF52172">
    <property type="entry name" value="CheY-like"/>
    <property type="match status" value="1"/>
</dbReference>
<dbReference type="Pfam" id="PF00512">
    <property type="entry name" value="HisKA"/>
    <property type="match status" value="1"/>
</dbReference>
<dbReference type="SMART" id="SM00387">
    <property type="entry name" value="HATPase_c"/>
    <property type="match status" value="1"/>
</dbReference>
<dbReference type="AlphaFoldDB" id="A0A6I2UCY9"/>
<dbReference type="SMART" id="SM00448">
    <property type="entry name" value="REC"/>
    <property type="match status" value="1"/>
</dbReference>
<dbReference type="Gene3D" id="3.40.50.2300">
    <property type="match status" value="1"/>
</dbReference>
<evidence type="ECO:0000256" key="13">
    <source>
        <dbReference type="ARBA" id="ARBA00023012"/>
    </source>
</evidence>
<feature type="domain" description="Response regulatory" evidence="21">
    <location>
        <begin position="454"/>
        <end position="570"/>
    </location>
</feature>
<dbReference type="InterPro" id="IPR003594">
    <property type="entry name" value="HATPase_dom"/>
</dbReference>
<dbReference type="Gene3D" id="1.20.120.160">
    <property type="entry name" value="HPT domain"/>
    <property type="match status" value="1"/>
</dbReference>
<dbReference type="PANTHER" id="PTHR45339">
    <property type="entry name" value="HYBRID SIGNAL TRANSDUCTION HISTIDINE KINASE J"/>
    <property type="match status" value="1"/>
</dbReference>
<dbReference type="Gene3D" id="3.30.450.20">
    <property type="entry name" value="PAS domain"/>
    <property type="match status" value="1"/>
</dbReference>
<evidence type="ECO:0000256" key="9">
    <source>
        <dbReference type="ARBA" id="ARBA00022741"/>
    </source>
</evidence>
<dbReference type="SUPFAM" id="SSF47226">
    <property type="entry name" value="Histidine-containing phosphotransfer domain, HPT domain"/>
    <property type="match status" value="1"/>
</dbReference>
<evidence type="ECO:0000259" key="20">
    <source>
        <dbReference type="PROSITE" id="PS50109"/>
    </source>
</evidence>
<dbReference type="PROSITE" id="PS50110">
    <property type="entry name" value="RESPONSE_REGULATORY"/>
    <property type="match status" value="1"/>
</dbReference>
<keyword evidence="14" id="KW-0472">Membrane</keyword>
<dbReference type="Gene3D" id="1.10.287.130">
    <property type="match status" value="1"/>
</dbReference>
<comment type="subcellular location">
    <subcellularLocation>
        <location evidence="2">Cell membrane</location>
        <topology evidence="2">Multi-pass membrane protein</topology>
    </subcellularLocation>
</comment>
<evidence type="ECO:0000256" key="6">
    <source>
        <dbReference type="ARBA" id="ARBA00022553"/>
    </source>
</evidence>
<evidence type="ECO:0000256" key="10">
    <source>
        <dbReference type="ARBA" id="ARBA00022777"/>
    </source>
</evidence>
<dbReference type="InterPro" id="IPR036890">
    <property type="entry name" value="HATPase_C_sf"/>
</dbReference>
<keyword evidence="7" id="KW-0808">Transferase</keyword>
<dbReference type="EC" id="2.7.13.3" evidence="4"/>